<dbReference type="Proteomes" id="UP000682134">
    <property type="component" value="Unassembled WGS sequence"/>
</dbReference>
<evidence type="ECO:0000313" key="2">
    <source>
        <dbReference type="EMBL" id="MBP0724986.1"/>
    </source>
</evidence>
<dbReference type="EMBL" id="JAGIYQ010000004">
    <property type="protein sequence ID" value="MBP0724986.1"/>
    <property type="molecule type" value="Genomic_DNA"/>
</dbReference>
<gene>
    <name evidence="2" type="ORF">J5Y03_07255</name>
</gene>
<name>A0A940NM02_9BACI</name>
<evidence type="ECO:0000259" key="1">
    <source>
        <dbReference type="Pfam" id="PF13349"/>
    </source>
</evidence>
<feature type="domain" description="DUF4097" evidence="1">
    <location>
        <begin position="46"/>
        <end position="265"/>
    </location>
</feature>
<keyword evidence="3" id="KW-1185">Reference proteome</keyword>
<organism evidence="2 3">
    <name type="scientific">Gottfriedia endophytica</name>
    <dbReference type="NCBI Taxonomy" id="2820819"/>
    <lineage>
        <taxon>Bacteria</taxon>
        <taxon>Bacillati</taxon>
        <taxon>Bacillota</taxon>
        <taxon>Bacilli</taxon>
        <taxon>Bacillales</taxon>
        <taxon>Bacillaceae</taxon>
        <taxon>Gottfriedia</taxon>
    </lineage>
</organism>
<accession>A0A940NM02</accession>
<reference evidence="2" key="1">
    <citation type="submission" date="2021-04" db="EMBL/GenBank/DDBJ databases">
        <title>Genome seq and assembly of Bacillus sp.</title>
        <authorList>
            <person name="Chhetri G."/>
        </authorList>
    </citation>
    <scope>NUCLEOTIDE SEQUENCE</scope>
    <source>
        <strain evidence="2">RG28</strain>
    </source>
</reference>
<comment type="caution">
    <text evidence="2">The sequence shown here is derived from an EMBL/GenBank/DDBJ whole genome shotgun (WGS) entry which is preliminary data.</text>
</comment>
<proteinExistence type="predicted"/>
<protein>
    <submittedName>
        <fullName evidence="2">DUF4097 family beta strand repeat protein</fullName>
    </submittedName>
</protein>
<dbReference type="RefSeq" id="WP_209404093.1">
    <property type="nucleotide sequence ID" value="NZ_JAGIYQ010000004.1"/>
</dbReference>
<dbReference type="InterPro" id="IPR025164">
    <property type="entry name" value="Toastrack_DUF4097"/>
</dbReference>
<dbReference type="Pfam" id="PF13349">
    <property type="entry name" value="DUF4097"/>
    <property type="match status" value="1"/>
</dbReference>
<sequence>MVNIKKVSIIALFLLIVGTVGSLLTFRTANKTESVSIEKVIDNQNITSVQLESDNAEVKIIPTNDTVAKVTLSGRGKSDTKQSLSAKVNGNTLSIKQGYQQFKFYTFDFVSTKLTLKVFLPEKQYNSIKIYNDNGLVELNNMKINRLTASTDNGRVKIKNITSISTYVESNNGQISLDHVDGKIKGITDNGKISLITKELNHKLNFESNNGSILIQTEKEPTNVTFNTHTDNGSINILGKYNGNAVIGNGDNLIELSTDNGSITVTK</sequence>
<dbReference type="AlphaFoldDB" id="A0A940NM02"/>
<evidence type="ECO:0000313" key="3">
    <source>
        <dbReference type="Proteomes" id="UP000682134"/>
    </source>
</evidence>